<sequence length="52" mass="5625">SSNEYGQVYFQGYAEVWQGVLQPSGEPLIVTKPTADSNGATAGFYSYDCISK</sequence>
<dbReference type="EMBL" id="ML975998">
    <property type="protein sequence ID" value="KAF1947565.1"/>
    <property type="molecule type" value="Genomic_DNA"/>
</dbReference>
<feature type="non-terminal residue" evidence="1">
    <location>
        <position position="1"/>
    </location>
</feature>
<dbReference type="AlphaFoldDB" id="A0A6A5T3K0"/>
<proteinExistence type="predicted"/>
<protein>
    <submittedName>
        <fullName evidence="1">Uncharacterized protein</fullName>
    </submittedName>
</protein>
<dbReference type="OrthoDB" id="3752550at2759"/>
<reference evidence="1" key="1">
    <citation type="journal article" date="2020" name="Stud. Mycol.">
        <title>101 Dothideomycetes genomes: a test case for predicting lifestyles and emergence of pathogens.</title>
        <authorList>
            <person name="Haridas S."/>
            <person name="Albert R."/>
            <person name="Binder M."/>
            <person name="Bloem J."/>
            <person name="Labutti K."/>
            <person name="Salamov A."/>
            <person name="Andreopoulos B."/>
            <person name="Baker S."/>
            <person name="Barry K."/>
            <person name="Bills G."/>
            <person name="Bluhm B."/>
            <person name="Cannon C."/>
            <person name="Castanera R."/>
            <person name="Culley D."/>
            <person name="Daum C."/>
            <person name="Ezra D."/>
            <person name="Gonzalez J."/>
            <person name="Henrissat B."/>
            <person name="Kuo A."/>
            <person name="Liang C."/>
            <person name="Lipzen A."/>
            <person name="Lutzoni F."/>
            <person name="Magnuson J."/>
            <person name="Mondo S."/>
            <person name="Nolan M."/>
            <person name="Ohm R."/>
            <person name="Pangilinan J."/>
            <person name="Park H.-J."/>
            <person name="Ramirez L."/>
            <person name="Alfaro M."/>
            <person name="Sun H."/>
            <person name="Tritt A."/>
            <person name="Yoshinaga Y."/>
            <person name="Zwiers L.-H."/>
            <person name="Turgeon B."/>
            <person name="Goodwin S."/>
            <person name="Spatafora J."/>
            <person name="Crous P."/>
            <person name="Grigoriev I."/>
        </authorList>
    </citation>
    <scope>NUCLEOTIDE SEQUENCE</scope>
    <source>
        <strain evidence="1">CBS 161.51</strain>
    </source>
</reference>
<dbReference type="Proteomes" id="UP000800038">
    <property type="component" value="Unassembled WGS sequence"/>
</dbReference>
<organism evidence="1 2">
    <name type="scientific">Clathrospora elynae</name>
    <dbReference type="NCBI Taxonomy" id="706981"/>
    <lineage>
        <taxon>Eukaryota</taxon>
        <taxon>Fungi</taxon>
        <taxon>Dikarya</taxon>
        <taxon>Ascomycota</taxon>
        <taxon>Pezizomycotina</taxon>
        <taxon>Dothideomycetes</taxon>
        <taxon>Pleosporomycetidae</taxon>
        <taxon>Pleosporales</taxon>
        <taxon>Diademaceae</taxon>
        <taxon>Clathrospora</taxon>
    </lineage>
</organism>
<evidence type="ECO:0000313" key="2">
    <source>
        <dbReference type="Proteomes" id="UP000800038"/>
    </source>
</evidence>
<keyword evidence="2" id="KW-1185">Reference proteome</keyword>
<name>A0A6A5T3K0_9PLEO</name>
<accession>A0A6A5T3K0</accession>
<gene>
    <name evidence="1" type="ORF">EJ02DRAFT_333662</name>
</gene>
<evidence type="ECO:0000313" key="1">
    <source>
        <dbReference type="EMBL" id="KAF1947565.1"/>
    </source>
</evidence>